<proteinExistence type="predicted"/>
<accession>A0A199V825</accession>
<gene>
    <name evidence="1" type="ORF">ACMD2_19778</name>
</gene>
<reference evidence="1 2" key="1">
    <citation type="journal article" date="2016" name="DNA Res.">
        <title>The draft genome of MD-2 pineapple using hybrid error correction of long reads.</title>
        <authorList>
            <person name="Redwan R.M."/>
            <person name="Saidin A."/>
            <person name="Kumar S.V."/>
        </authorList>
    </citation>
    <scope>NUCLEOTIDE SEQUENCE [LARGE SCALE GENOMIC DNA]</scope>
    <source>
        <strain evidence="2">cv. MD2</strain>
        <tissue evidence="1">Leaf</tissue>
    </source>
</reference>
<name>A0A199V825_ANACO</name>
<protein>
    <submittedName>
        <fullName evidence="1">Uncharacterized protein</fullName>
    </submittedName>
</protein>
<dbReference type="AlphaFoldDB" id="A0A199V825"/>
<evidence type="ECO:0000313" key="2">
    <source>
        <dbReference type="Proteomes" id="UP000092600"/>
    </source>
</evidence>
<evidence type="ECO:0000313" key="1">
    <source>
        <dbReference type="EMBL" id="OAY72975.1"/>
    </source>
</evidence>
<comment type="caution">
    <text evidence="1">The sequence shown here is derived from an EMBL/GenBank/DDBJ whole genome shotgun (WGS) entry which is preliminary data.</text>
</comment>
<organism evidence="1 2">
    <name type="scientific">Ananas comosus</name>
    <name type="common">Pineapple</name>
    <name type="synonym">Ananas ananas</name>
    <dbReference type="NCBI Taxonomy" id="4615"/>
    <lineage>
        <taxon>Eukaryota</taxon>
        <taxon>Viridiplantae</taxon>
        <taxon>Streptophyta</taxon>
        <taxon>Embryophyta</taxon>
        <taxon>Tracheophyta</taxon>
        <taxon>Spermatophyta</taxon>
        <taxon>Magnoliopsida</taxon>
        <taxon>Liliopsida</taxon>
        <taxon>Poales</taxon>
        <taxon>Bromeliaceae</taxon>
        <taxon>Bromelioideae</taxon>
        <taxon>Ananas</taxon>
    </lineage>
</organism>
<dbReference type="EMBL" id="LSRQ01002899">
    <property type="protein sequence ID" value="OAY72975.1"/>
    <property type="molecule type" value="Genomic_DNA"/>
</dbReference>
<sequence length="118" mass="13372">MTPEIDLCQRSAVTQDLDDFLRPTADVVETRWREELAGRTGWQVGQELSPKCGLVVIRGELKKAESRVVKALDGVWALHADTGIWYRYLAAKQKKSALGFGRARRRTNTSYRVLVPDK</sequence>
<dbReference type="Proteomes" id="UP000092600">
    <property type="component" value="Unassembled WGS sequence"/>
</dbReference>